<evidence type="ECO:0000256" key="1">
    <source>
        <dbReference type="ARBA" id="ARBA00004609"/>
    </source>
</evidence>
<evidence type="ECO:0000313" key="17">
    <source>
        <dbReference type="Proteomes" id="UP000054248"/>
    </source>
</evidence>
<evidence type="ECO:0000256" key="3">
    <source>
        <dbReference type="ARBA" id="ARBA00010031"/>
    </source>
</evidence>
<gene>
    <name evidence="16" type="ORF">M407DRAFT_26482</name>
</gene>
<keyword evidence="17" id="KW-1185">Reference proteome</keyword>
<dbReference type="PROSITE" id="PS52012">
    <property type="entry name" value="CFEM"/>
    <property type="match status" value="1"/>
</dbReference>
<dbReference type="SMART" id="SM00747">
    <property type="entry name" value="CFEM"/>
    <property type="match status" value="2"/>
</dbReference>
<evidence type="ECO:0000256" key="8">
    <source>
        <dbReference type="ARBA" id="ARBA00022729"/>
    </source>
</evidence>
<evidence type="ECO:0000256" key="11">
    <source>
        <dbReference type="ARBA" id="ARBA00023157"/>
    </source>
</evidence>
<name>A0A0C3QE80_9AGAM</name>
<dbReference type="PANTHER" id="PTHR37928:SF2">
    <property type="entry name" value="GPI ANCHORED CFEM DOMAIN PROTEIN (AFU_ORTHOLOGUE AFUA_6G10580)"/>
    <property type="match status" value="1"/>
</dbReference>
<dbReference type="GO" id="GO:0046872">
    <property type="term" value="F:metal ion binding"/>
    <property type="evidence" value="ECO:0007669"/>
    <property type="project" value="UniProtKB-KW"/>
</dbReference>
<dbReference type="GO" id="GO:0005886">
    <property type="term" value="C:plasma membrane"/>
    <property type="evidence" value="ECO:0007669"/>
    <property type="project" value="UniProtKB-SubCell"/>
</dbReference>
<evidence type="ECO:0000256" key="4">
    <source>
        <dbReference type="ARBA" id="ARBA00022475"/>
    </source>
</evidence>
<evidence type="ECO:0000256" key="6">
    <source>
        <dbReference type="ARBA" id="ARBA00022617"/>
    </source>
</evidence>
<evidence type="ECO:0000256" key="10">
    <source>
        <dbReference type="ARBA" id="ARBA00023136"/>
    </source>
</evidence>
<organism evidence="16 17">
    <name type="scientific">Tulasnella calospora MUT 4182</name>
    <dbReference type="NCBI Taxonomy" id="1051891"/>
    <lineage>
        <taxon>Eukaryota</taxon>
        <taxon>Fungi</taxon>
        <taxon>Dikarya</taxon>
        <taxon>Basidiomycota</taxon>
        <taxon>Agaricomycotina</taxon>
        <taxon>Agaricomycetes</taxon>
        <taxon>Cantharellales</taxon>
        <taxon>Tulasnellaceae</taxon>
        <taxon>Tulasnella</taxon>
    </lineage>
</organism>
<dbReference type="AlphaFoldDB" id="A0A0C3QE80"/>
<evidence type="ECO:0000259" key="15">
    <source>
        <dbReference type="PROSITE" id="PS52012"/>
    </source>
</evidence>
<keyword evidence="7" id="KW-0479">Metal-binding</keyword>
<dbReference type="Proteomes" id="UP000054248">
    <property type="component" value="Unassembled WGS sequence"/>
</dbReference>
<evidence type="ECO:0000256" key="7">
    <source>
        <dbReference type="ARBA" id="ARBA00022723"/>
    </source>
</evidence>
<dbReference type="PANTHER" id="PTHR37928">
    <property type="entry name" value="CFEM DOMAIN PROTEIN (AFU_ORTHOLOGUE AFUA_6G14090)"/>
    <property type="match status" value="1"/>
</dbReference>
<reference evidence="16 17" key="1">
    <citation type="submission" date="2014-04" db="EMBL/GenBank/DDBJ databases">
        <authorList>
            <consortium name="DOE Joint Genome Institute"/>
            <person name="Kuo A."/>
            <person name="Girlanda M."/>
            <person name="Perotto S."/>
            <person name="Kohler A."/>
            <person name="Nagy L.G."/>
            <person name="Floudas D."/>
            <person name="Copeland A."/>
            <person name="Barry K.W."/>
            <person name="Cichocki N."/>
            <person name="Veneault-Fourrey C."/>
            <person name="LaButti K."/>
            <person name="Lindquist E.A."/>
            <person name="Lipzen A."/>
            <person name="Lundell T."/>
            <person name="Morin E."/>
            <person name="Murat C."/>
            <person name="Sun H."/>
            <person name="Tunlid A."/>
            <person name="Henrissat B."/>
            <person name="Grigoriev I.V."/>
            <person name="Hibbett D.S."/>
            <person name="Martin F."/>
            <person name="Nordberg H.P."/>
            <person name="Cantor M.N."/>
            <person name="Hua S.X."/>
        </authorList>
    </citation>
    <scope>NUCLEOTIDE SEQUENCE [LARGE SCALE GENOMIC DNA]</scope>
    <source>
        <strain evidence="16 17">MUT 4182</strain>
    </source>
</reference>
<keyword evidence="11" id="KW-1015">Disulfide bond</keyword>
<feature type="domain" description="CFEM" evidence="15">
    <location>
        <begin position="1"/>
        <end position="109"/>
    </location>
</feature>
<dbReference type="EMBL" id="KN823068">
    <property type="protein sequence ID" value="KIO24126.1"/>
    <property type="molecule type" value="Genomic_DNA"/>
</dbReference>
<evidence type="ECO:0000256" key="14">
    <source>
        <dbReference type="SAM" id="SignalP"/>
    </source>
</evidence>
<evidence type="ECO:0000313" key="16">
    <source>
        <dbReference type="EMBL" id="KIO24126.1"/>
    </source>
</evidence>
<reference evidence="17" key="2">
    <citation type="submission" date="2015-01" db="EMBL/GenBank/DDBJ databases">
        <title>Evolutionary Origins and Diversification of the Mycorrhizal Mutualists.</title>
        <authorList>
            <consortium name="DOE Joint Genome Institute"/>
            <consortium name="Mycorrhizal Genomics Consortium"/>
            <person name="Kohler A."/>
            <person name="Kuo A."/>
            <person name="Nagy L.G."/>
            <person name="Floudas D."/>
            <person name="Copeland A."/>
            <person name="Barry K.W."/>
            <person name="Cichocki N."/>
            <person name="Veneault-Fourrey C."/>
            <person name="LaButti K."/>
            <person name="Lindquist E.A."/>
            <person name="Lipzen A."/>
            <person name="Lundell T."/>
            <person name="Morin E."/>
            <person name="Murat C."/>
            <person name="Riley R."/>
            <person name="Ohm R."/>
            <person name="Sun H."/>
            <person name="Tunlid A."/>
            <person name="Henrissat B."/>
            <person name="Grigoriev I.V."/>
            <person name="Hibbett D.S."/>
            <person name="Martin F."/>
        </authorList>
    </citation>
    <scope>NUCLEOTIDE SEQUENCE [LARGE SCALE GENOMIC DNA]</scope>
    <source>
        <strain evidence="17">MUT 4182</strain>
    </source>
</reference>
<sequence>MRFSIAVLFAASLASGYTILKRQTDLPACAQTCYTNTDFSPCNATDIACRCVHPNYLTALQTCVSSSCSEQDAETAALVGVATCQAAGADITNIPACVQTCDQNTQSSTCTPDDLACHCKDTTYIQAIDSCVKASCTGQDLTTAKTGNAAACRAFGVDISSVVGAA</sequence>
<evidence type="ECO:0000256" key="2">
    <source>
        <dbReference type="ARBA" id="ARBA00004613"/>
    </source>
</evidence>
<keyword evidence="13" id="KW-0449">Lipoprotein</keyword>
<feature type="chain" id="PRO_5002180705" description="CFEM domain-containing protein" evidence="14">
    <location>
        <begin position="17"/>
        <end position="166"/>
    </location>
</feature>
<proteinExistence type="inferred from homology"/>
<keyword evidence="8 14" id="KW-0732">Signal</keyword>
<dbReference type="InterPro" id="IPR008427">
    <property type="entry name" value="Extracellular_membr_CFEM_dom"/>
</dbReference>
<dbReference type="HOGENOM" id="CLU_1518957_0_0_1"/>
<feature type="signal peptide" evidence="14">
    <location>
        <begin position="1"/>
        <end position="16"/>
    </location>
</feature>
<keyword evidence="9" id="KW-0408">Iron</keyword>
<evidence type="ECO:0000256" key="9">
    <source>
        <dbReference type="ARBA" id="ARBA00023004"/>
    </source>
</evidence>
<dbReference type="STRING" id="1051891.A0A0C3QE80"/>
<dbReference type="GO" id="GO:0005576">
    <property type="term" value="C:extracellular region"/>
    <property type="evidence" value="ECO:0007669"/>
    <property type="project" value="UniProtKB-SubCell"/>
</dbReference>
<keyword evidence="5" id="KW-0964">Secreted</keyword>
<accession>A0A0C3QE80</accession>
<comment type="similarity">
    <text evidence="3">Belongs to the RBT5 family.</text>
</comment>
<keyword evidence="10" id="KW-0472">Membrane</keyword>
<dbReference type="Pfam" id="PF05730">
    <property type="entry name" value="CFEM"/>
    <property type="match status" value="2"/>
</dbReference>
<evidence type="ECO:0000256" key="5">
    <source>
        <dbReference type="ARBA" id="ARBA00022525"/>
    </source>
</evidence>
<protein>
    <recommendedName>
        <fullName evidence="15">CFEM domain-containing protein</fullName>
    </recommendedName>
</protein>
<comment type="subcellular location">
    <subcellularLocation>
        <location evidence="1">Cell membrane</location>
        <topology evidence="1">Lipid-anchor</topology>
        <topology evidence="1">GPI-anchor</topology>
    </subcellularLocation>
    <subcellularLocation>
        <location evidence="2">Secreted</location>
    </subcellularLocation>
</comment>
<dbReference type="InterPro" id="IPR051735">
    <property type="entry name" value="CFEM_domain"/>
</dbReference>
<keyword evidence="12" id="KW-0325">Glycoprotein</keyword>
<evidence type="ECO:0000256" key="13">
    <source>
        <dbReference type="ARBA" id="ARBA00023288"/>
    </source>
</evidence>
<evidence type="ECO:0000256" key="12">
    <source>
        <dbReference type="ARBA" id="ARBA00023180"/>
    </source>
</evidence>
<keyword evidence="4" id="KW-1003">Cell membrane</keyword>
<keyword evidence="6" id="KW-0349">Heme</keyword>
<dbReference type="OrthoDB" id="3065412at2759"/>